<gene>
    <name evidence="1" type="ORF">H2198_000906</name>
</gene>
<accession>A0ACC3AIS9</accession>
<evidence type="ECO:0000313" key="2">
    <source>
        <dbReference type="Proteomes" id="UP001172386"/>
    </source>
</evidence>
<comment type="caution">
    <text evidence="1">The sequence shown here is derived from an EMBL/GenBank/DDBJ whole genome shotgun (WGS) entry which is preliminary data.</text>
</comment>
<evidence type="ECO:0000313" key="1">
    <source>
        <dbReference type="EMBL" id="KAJ9663389.1"/>
    </source>
</evidence>
<proteinExistence type="predicted"/>
<dbReference type="Proteomes" id="UP001172386">
    <property type="component" value="Unassembled WGS sequence"/>
</dbReference>
<protein>
    <submittedName>
        <fullName evidence="1">Uncharacterized protein</fullName>
    </submittedName>
</protein>
<organism evidence="1 2">
    <name type="scientific">Neophaeococcomyces mojaviensis</name>
    <dbReference type="NCBI Taxonomy" id="3383035"/>
    <lineage>
        <taxon>Eukaryota</taxon>
        <taxon>Fungi</taxon>
        <taxon>Dikarya</taxon>
        <taxon>Ascomycota</taxon>
        <taxon>Pezizomycotina</taxon>
        <taxon>Eurotiomycetes</taxon>
        <taxon>Chaetothyriomycetidae</taxon>
        <taxon>Chaetothyriales</taxon>
        <taxon>Chaetothyriales incertae sedis</taxon>
        <taxon>Neophaeococcomyces</taxon>
    </lineage>
</organism>
<dbReference type="EMBL" id="JAPDRQ010000009">
    <property type="protein sequence ID" value="KAJ9663389.1"/>
    <property type="molecule type" value="Genomic_DNA"/>
</dbReference>
<keyword evidence="2" id="KW-1185">Reference proteome</keyword>
<reference evidence="1" key="1">
    <citation type="submission" date="2022-10" db="EMBL/GenBank/DDBJ databases">
        <title>Culturing micro-colonial fungi from biological soil crusts in the Mojave desert and describing Neophaeococcomyces mojavensis, and introducing the new genera and species Taxawa tesnikishii.</title>
        <authorList>
            <person name="Kurbessoian T."/>
            <person name="Stajich J.E."/>
        </authorList>
    </citation>
    <scope>NUCLEOTIDE SEQUENCE</scope>
    <source>
        <strain evidence="1">JES_112</strain>
    </source>
</reference>
<name>A0ACC3AIS9_9EURO</name>
<sequence>MRLTSPRWARKSLEQVLVERYIDKRRINVVNPSLCNDVINLIRPTLPAPSVCDIIDINPGPCIWSQALHEALKPRSHALIEPEGSDHRQTAEALANTAGSKYHLARDTNHALDLATLSQGFRNHYGSLNEEQRKEARRQPTDQLIITANLSGKRVSNAFFHGAPCKLFLDQFYRSIAFDAGAYEFNRYGLVRLLAWVPEQEKHGIVPRTTAWRYRPNKNQEASCHVREIVSSHPYHGLNPMGRPWHDVALESRRIAAERQRINNITMPTDRVQPLPQPPFRYYDPIPENFDAMQSFEGRPAVVDEFIDLWQSVESEHEDWLLPYIEATRQGKRPRLPKEELLRTFARMNGRMRTAHNSYRDIQEMISGQIALEQELISLRRQHPDDKAPYLMRLEELKPEFEKFKSIQAKSYKDNRHAILKGIDDFRALYHDPPILSWHARPHEPLLCHPKKDFQPTREPLSLLEFVPKTSFVNAIDTSDKQITFDYITVCFDYARVTSLKKALEDLVGEGELYEAFLEGLPSLTDPLYGGWHDLSDIRTRALSVEAMVEIAVAYEAWPYRIEIERMLERIRGFGRGAHMSPFN</sequence>